<dbReference type="NCBIfam" id="TIGR01557">
    <property type="entry name" value="myb_SHAQKYF"/>
    <property type="match status" value="1"/>
</dbReference>
<evidence type="ECO:0000259" key="9">
    <source>
        <dbReference type="PROSITE" id="PS50110"/>
    </source>
</evidence>
<keyword evidence="3" id="KW-0805">Transcription regulation</keyword>
<feature type="domain" description="HTH myb-type" evidence="10">
    <location>
        <begin position="193"/>
        <end position="252"/>
    </location>
</feature>
<organism evidence="11 12">
    <name type="scientific">Sphagnum jensenii</name>
    <dbReference type="NCBI Taxonomy" id="128206"/>
    <lineage>
        <taxon>Eukaryota</taxon>
        <taxon>Viridiplantae</taxon>
        <taxon>Streptophyta</taxon>
        <taxon>Embryophyta</taxon>
        <taxon>Bryophyta</taxon>
        <taxon>Sphagnophytina</taxon>
        <taxon>Sphagnopsida</taxon>
        <taxon>Sphagnales</taxon>
        <taxon>Sphagnaceae</taxon>
        <taxon>Sphagnum</taxon>
    </lineage>
</organism>
<accession>A0ABP1B2R1</accession>
<evidence type="ECO:0008006" key="13">
    <source>
        <dbReference type="Google" id="ProtNLM"/>
    </source>
</evidence>
<dbReference type="InterPro" id="IPR017930">
    <property type="entry name" value="Myb_dom"/>
</dbReference>
<gene>
    <name evidence="11" type="ORF">CSSPJE1EN2_LOCUS12119</name>
</gene>
<protein>
    <recommendedName>
        <fullName evidence="13">Two-component response regulator</fullName>
    </recommendedName>
</protein>
<keyword evidence="4" id="KW-0010">Activator</keyword>
<feature type="compositionally biased region" description="Basic and acidic residues" evidence="8">
    <location>
        <begin position="166"/>
        <end position="179"/>
    </location>
</feature>
<keyword evidence="5" id="KW-0804">Transcription</keyword>
<feature type="domain" description="Response regulatory" evidence="9">
    <location>
        <begin position="24"/>
        <end position="139"/>
    </location>
</feature>
<evidence type="ECO:0000256" key="2">
    <source>
        <dbReference type="ARBA" id="ARBA00023012"/>
    </source>
</evidence>
<keyword evidence="1 7" id="KW-0597">Phosphoprotein</keyword>
<dbReference type="Gene3D" id="1.10.10.60">
    <property type="entry name" value="Homeodomain-like"/>
    <property type="match status" value="1"/>
</dbReference>
<keyword evidence="6" id="KW-0539">Nucleus</keyword>
<dbReference type="InterPro" id="IPR011006">
    <property type="entry name" value="CheY-like_superfamily"/>
</dbReference>
<evidence type="ECO:0000313" key="11">
    <source>
        <dbReference type="EMBL" id="CAK9869361.1"/>
    </source>
</evidence>
<dbReference type="InterPro" id="IPR001789">
    <property type="entry name" value="Sig_transdc_resp-reg_receiver"/>
</dbReference>
<keyword evidence="12" id="KW-1185">Reference proteome</keyword>
<dbReference type="InterPro" id="IPR045279">
    <property type="entry name" value="ARR-like"/>
</dbReference>
<evidence type="ECO:0000256" key="5">
    <source>
        <dbReference type="ARBA" id="ARBA00023163"/>
    </source>
</evidence>
<dbReference type="PANTHER" id="PTHR43874:SF7">
    <property type="entry name" value="TWO-COMPONENT RESPONSE REGULATOR ARR10"/>
    <property type="match status" value="1"/>
</dbReference>
<feature type="region of interest" description="Disordered" evidence="8">
    <location>
        <begin position="153"/>
        <end position="179"/>
    </location>
</feature>
<evidence type="ECO:0000256" key="4">
    <source>
        <dbReference type="ARBA" id="ARBA00023159"/>
    </source>
</evidence>
<feature type="modified residue" description="4-aspartylphosphate" evidence="7">
    <location>
        <position position="75"/>
    </location>
</feature>
<evidence type="ECO:0000313" key="12">
    <source>
        <dbReference type="Proteomes" id="UP001497522"/>
    </source>
</evidence>
<proteinExistence type="predicted"/>
<evidence type="ECO:0000256" key="1">
    <source>
        <dbReference type="ARBA" id="ARBA00022553"/>
    </source>
</evidence>
<dbReference type="Gene3D" id="3.40.50.2300">
    <property type="match status" value="1"/>
</dbReference>
<dbReference type="SMART" id="SM00448">
    <property type="entry name" value="REC"/>
    <property type="match status" value="1"/>
</dbReference>
<dbReference type="SUPFAM" id="SSF52172">
    <property type="entry name" value="CheY-like"/>
    <property type="match status" value="1"/>
</dbReference>
<name>A0ABP1B2R1_9BRYO</name>
<dbReference type="Pfam" id="PF00072">
    <property type="entry name" value="Response_reg"/>
    <property type="match status" value="1"/>
</dbReference>
<evidence type="ECO:0000256" key="3">
    <source>
        <dbReference type="ARBA" id="ARBA00023015"/>
    </source>
</evidence>
<dbReference type="InterPro" id="IPR001005">
    <property type="entry name" value="SANT/Myb"/>
</dbReference>
<dbReference type="SUPFAM" id="SSF46689">
    <property type="entry name" value="Homeodomain-like"/>
    <property type="match status" value="1"/>
</dbReference>
<dbReference type="PANTHER" id="PTHR43874">
    <property type="entry name" value="TWO-COMPONENT RESPONSE REGULATOR"/>
    <property type="match status" value="1"/>
</dbReference>
<dbReference type="PROSITE" id="PS51294">
    <property type="entry name" value="HTH_MYB"/>
    <property type="match status" value="1"/>
</dbReference>
<dbReference type="InterPro" id="IPR009057">
    <property type="entry name" value="Homeodomain-like_sf"/>
</dbReference>
<sequence length="529" mass="58428">MNQRSSSTPPKNFLNIGTFPEGLRVLVVDDEPLCLMILDRMLRQCKYNVTTCNLATEALSLLRENRNYFDLVISDVYMPDMDGFKLLEAIGLELDLPVIMMSAVGETDLVMKGITHGACDYLLKPVRLEELRNIWQHVIRRRVPVKDLHREEGSGEWDDSAYPHDSTVDTDHSFRKRKERVDDEIQRAEDLNNLKKARVVWSPELHKQFVQAVNQLGIEKAVPKRILDVMNVQGLTRENVASHLQKYRLYLKRLSGVNPQPYPVASFQAAKNGSSGGVMQIQPGGRAAASSSSGSKGWILGGVGLGRNVVQKDTVDRGSLQAQLQQKHQQQQLARTFEGLNQPTRDVAFTDLQRMGSNDLDLLMKTEYDASGQPLDIANDQLPVLGNLNVLEQFDLSGLIDLREGENPVTMSNLGTMSTHNNLNASTMENLRRAEDMGSLTSLKPGNGLAGGLGFGRPRGGDDWAPLGSTGLAEHLALRKFGGEFTSASCFSSVDTSSHEGISETSFKDYNDFGAPSDLLTPPHDLPLS</sequence>
<dbReference type="EMBL" id="OZ023720">
    <property type="protein sequence ID" value="CAK9869361.1"/>
    <property type="molecule type" value="Genomic_DNA"/>
</dbReference>
<dbReference type="Proteomes" id="UP001497522">
    <property type="component" value="Chromosome 19"/>
</dbReference>
<keyword evidence="2" id="KW-0902">Two-component regulatory system</keyword>
<dbReference type="InterPro" id="IPR006447">
    <property type="entry name" value="Myb_dom_plants"/>
</dbReference>
<dbReference type="Pfam" id="PF00249">
    <property type="entry name" value="Myb_DNA-binding"/>
    <property type="match status" value="1"/>
</dbReference>
<dbReference type="PROSITE" id="PS50110">
    <property type="entry name" value="RESPONSE_REGULATORY"/>
    <property type="match status" value="1"/>
</dbReference>
<evidence type="ECO:0000256" key="8">
    <source>
        <dbReference type="SAM" id="MobiDB-lite"/>
    </source>
</evidence>
<evidence type="ECO:0000256" key="6">
    <source>
        <dbReference type="ARBA" id="ARBA00023242"/>
    </source>
</evidence>
<reference evidence="11" key="1">
    <citation type="submission" date="2024-03" db="EMBL/GenBank/DDBJ databases">
        <authorList>
            <consortium name="ELIXIR-Norway"/>
            <consortium name="Elixir Norway"/>
        </authorList>
    </citation>
    <scope>NUCLEOTIDE SEQUENCE</scope>
</reference>
<dbReference type="CDD" id="cd17584">
    <property type="entry name" value="REC_typeB_ARR-like"/>
    <property type="match status" value="1"/>
</dbReference>
<evidence type="ECO:0000256" key="7">
    <source>
        <dbReference type="PROSITE-ProRule" id="PRU00169"/>
    </source>
</evidence>
<evidence type="ECO:0000259" key="10">
    <source>
        <dbReference type="PROSITE" id="PS51294"/>
    </source>
</evidence>